<evidence type="ECO:0000313" key="1">
    <source>
        <dbReference type="EMBL" id="KPQ16603.1"/>
    </source>
</evidence>
<gene>
    <name evidence="1" type="ORF">HLUCCX10_06920</name>
</gene>
<dbReference type="PATRIC" id="fig|1305737.6.peg.2188"/>
<reference evidence="1 2" key="1">
    <citation type="submission" date="2015-09" db="EMBL/GenBank/DDBJ databases">
        <title>Identification and resolution of microdiversity through metagenomic sequencing of parallel consortia.</title>
        <authorList>
            <person name="Nelson W.C."/>
            <person name="Romine M.F."/>
            <person name="Lindemann S.R."/>
        </authorList>
    </citation>
    <scope>NUCLEOTIDE SEQUENCE [LARGE SCALE GENOMIC DNA]</scope>
    <source>
        <strain evidence="1">HL-49</strain>
    </source>
</reference>
<dbReference type="eggNOG" id="COG1002">
    <property type="taxonomic scope" value="Bacteria"/>
</dbReference>
<dbReference type="Proteomes" id="UP000050421">
    <property type="component" value="Unassembled WGS sequence"/>
</dbReference>
<comment type="caution">
    <text evidence="1">The sequence shown here is derived from an EMBL/GenBank/DDBJ whole genome shotgun (WGS) entry which is preliminary data.</text>
</comment>
<protein>
    <submittedName>
        <fullName evidence="1">Uncharacterized protein</fullName>
    </submittedName>
</protein>
<accession>A0A0P8C275</accession>
<dbReference type="AlphaFoldDB" id="A0A0P8C275"/>
<sequence>MALFQNSVLKKYLASQSSQPIQEAFAVYQSYFHNPQIRENIRAAKEEQFQEGFLRELFVKILGYTINPMQYFERFDYEIDAMVYEFGFSKKIRRIEEGGEA</sequence>
<name>A0A0P8C275_9BACT</name>
<organism evidence="1 2">
    <name type="scientific">Algoriphagus marincola HL-49</name>
    <dbReference type="NCBI Taxonomy" id="1305737"/>
    <lineage>
        <taxon>Bacteria</taxon>
        <taxon>Pseudomonadati</taxon>
        <taxon>Bacteroidota</taxon>
        <taxon>Cytophagia</taxon>
        <taxon>Cytophagales</taxon>
        <taxon>Cyclobacteriaceae</taxon>
        <taxon>Algoriphagus</taxon>
    </lineage>
</organism>
<dbReference type="EMBL" id="LJXT01000038">
    <property type="protein sequence ID" value="KPQ16603.1"/>
    <property type="molecule type" value="Genomic_DNA"/>
</dbReference>
<evidence type="ECO:0000313" key="2">
    <source>
        <dbReference type="Proteomes" id="UP000050421"/>
    </source>
</evidence>
<proteinExistence type="predicted"/>
<dbReference type="STRING" id="1305737.GCA_000526355_03532"/>